<keyword evidence="6 12" id="KW-1005">Bacterial flagellum biogenesis</keyword>
<keyword evidence="14" id="KW-0969">Cilium</keyword>
<comment type="function">
    <text evidence="12">Plays a role in the flagellum-specific transport system.</text>
</comment>
<dbReference type="PRINTS" id="PR00951">
    <property type="entry name" value="FLGBIOSNFLIP"/>
</dbReference>
<keyword evidence="3 12" id="KW-0813">Transport</keyword>
<keyword evidence="5 12" id="KW-0812">Transmembrane</keyword>
<dbReference type="OrthoDB" id="9805111at2"/>
<evidence type="ECO:0000256" key="8">
    <source>
        <dbReference type="ARBA" id="ARBA00022989"/>
    </source>
</evidence>
<organism evidence="14 15">
    <name type="scientific">Enterococcus columbae DSM 7374 = ATCC 51263</name>
    <dbReference type="NCBI Taxonomy" id="1121865"/>
    <lineage>
        <taxon>Bacteria</taxon>
        <taxon>Bacillati</taxon>
        <taxon>Bacillota</taxon>
        <taxon>Bacilli</taxon>
        <taxon>Lactobacillales</taxon>
        <taxon>Enterococcaceae</taxon>
        <taxon>Enterococcus</taxon>
    </lineage>
</organism>
<gene>
    <name evidence="12" type="primary">fliP</name>
    <name evidence="14" type="ORF">I568_01430</name>
</gene>
<dbReference type="InterPro" id="IPR005837">
    <property type="entry name" value="FliP"/>
</dbReference>
<dbReference type="PANTHER" id="PTHR30587:SF0">
    <property type="entry name" value="FLAGELLAR BIOSYNTHETIC PROTEIN FLIP"/>
    <property type="match status" value="1"/>
</dbReference>
<dbReference type="GO" id="GO:0009306">
    <property type="term" value="P:protein secretion"/>
    <property type="evidence" value="ECO:0007669"/>
    <property type="project" value="UniProtKB-UniRule"/>
</dbReference>
<dbReference type="GO" id="GO:0005886">
    <property type="term" value="C:plasma membrane"/>
    <property type="evidence" value="ECO:0007669"/>
    <property type="project" value="UniProtKB-SubCell"/>
</dbReference>
<evidence type="ECO:0000313" key="14">
    <source>
        <dbReference type="EMBL" id="EOW83983.1"/>
    </source>
</evidence>
<evidence type="ECO:0000256" key="3">
    <source>
        <dbReference type="ARBA" id="ARBA00022448"/>
    </source>
</evidence>
<keyword evidence="11 12" id="KW-1006">Bacterial flagellum protein export</keyword>
<name>S0KIP5_9ENTE</name>
<dbReference type="PRINTS" id="PR01302">
    <property type="entry name" value="TYPE3IMPPROT"/>
</dbReference>
<keyword evidence="10" id="KW-0975">Bacterial flagellum</keyword>
<keyword evidence="4 12" id="KW-1003">Cell membrane</keyword>
<feature type="transmembrane region" description="Helical" evidence="12">
    <location>
        <begin position="193"/>
        <end position="215"/>
    </location>
</feature>
<evidence type="ECO:0000256" key="2">
    <source>
        <dbReference type="ARBA" id="ARBA00021714"/>
    </source>
</evidence>
<dbReference type="NCBIfam" id="NF009438">
    <property type="entry name" value="PRK12797.1"/>
    <property type="match status" value="1"/>
</dbReference>
<dbReference type="Proteomes" id="UP000014113">
    <property type="component" value="Unassembled WGS sequence"/>
</dbReference>
<comment type="subcellular location">
    <subcellularLocation>
        <location evidence="12">Cell membrane</location>
        <topology evidence="12">Multi-pass membrane protein</topology>
    </subcellularLocation>
    <subcellularLocation>
        <location evidence="12">Bacterial flagellum basal body</location>
    </subcellularLocation>
</comment>
<evidence type="ECO:0000256" key="1">
    <source>
        <dbReference type="ARBA" id="ARBA00006257"/>
    </source>
</evidence>
<dbReference type="eggNOG" id="COG1338">
    <property type="taxonomic scope" value="Bacteria"/>
</dbReference>
<dbReference type="NCBIfam" id="TIGR01103">
    <property type="entry name" value="fliP"/>
    <property type="match status" value="1"/>
</dbReference>
<keyword evidence="14" id="KW-0966">Cell projection</keyword>
<feature type="chain" id="PRO_5010306798" description="Flagellar biosynthetic protein FliP" evidence="13">
    <location>
        <begin position="30"/>
        <end position="255"/>
    </location>
</feature>
<keyword evidence="9 12" id="KW-0472">Membrane</keyword>
<evidence type="ECO:0000313" key="15">
    <source>
        <dbReference type="Proteomes" id="UP000014113"/>
    </source>
</evidence>
<proteinExistence type="inferred from homology"/>
<dbReference type="PANTHER" id="PTHR30587">
    <property type="entry name" value="FLAGELLAR BIOSYNTHETIC PROTEIN FLIP"/>
    <property type="match status" value="1"/>
</dbReference>
<evidence type="ECO:0000256" key="13">
    <source>
        <dbReference type="SAM" id="SignalP"/>
    </source>
</evidence>
<feature type="signal peptide" evidence="13">
    <location>
        <begin position="1"/>
        <end position="29"/>
    </location>
</feature>
<keyword evidence="13" id="KW-0732">Signal</keyword>
<dbReference type="GO" id="GO:0009425">
    <property type="term" value="C:bacterial-type flagellum basal body"/>
    <property type="evidence" value="ECO:0007669"/>
    <property type="project" value="UniProtKB-SubCell"/>
</dbReference>
<dbReference type="InterPro" id="IPR005838">
    <property type="entry name" value="T3SS_IM_P"/>
</dbReference>
<comment type="caution">
    <text evidence="14">The sequence shown here is derived from an EMBL/GenBank/DDBJ whole genome shotgun (WGS) entry which is preliminary data.</text>
</comment>
<feature type="transmembrane region" description="Helical" evidence="12">
    <location>
        <begin position="98"/>
        <end position="115"/>
    </location>
</feature>
<dbReference type="AlphaFoldDB" id="S0KIP5"/>
<evidence type="ECO:0000256" key="7">
    <source>
        <dbReference type="ARBA" id="ARBA00022927"/>
    </source>
</evidence>
<reference evidence="14 15" key="1">
    <citation type="submission" date="2013-03" db="EMBL/GenBank/DDBJ databases">
        <title>The Genome Sequence of Enterococcus columbae ATCC_51263 (PacBio/Illumina hybrid assembly).</title>
        <authorList>
            <consortium name="The Broad Institute Genomics Platform"/>
            <consortium name="The Broad Institute Genome Sequencing Center for Infectious Disease"/>
            <person name="Earl A."/>
            <person name="Russ C."/>
            <person name="Gilmore M."/>
            <person name="Surin D."/>
            <person name="Walker B."/>
            <person name="Young S."/>
            <person name="Zeng Q."/>
            <person name="Gargeya S."/>
            <person name="Fitzgerald M."/>
            <person name="Haas B."/>
            <person name="Abouelleil A."/>
            <person name="Allen A.W."/>
            <person name="Alvarado L."/>
            <person name="Arachchi H.M."/>
            <person name="Berlin A.M."/>
            <person name="Chapman S.B."/>
            <person name="Gainer-Dewar J."/>
            <person name="Goldberg J."/>
            <person name="Griggs A."/>
            <person name="Gujja S."/>
            <person name="Hansen M."/>
            <person name="Howarth C."/>
            <person name="Imamovic A."/>
            <person name="Ireland A."/>
            <person name="Larimer J."/>
            <person name="McCowan C."/>
            <person name="Murphy C."/>
            <person name="Pearson M."/>
            <person name="Poon T.W."/>
            <person name="Priest M."/>
            <person name="Roberts A."/>
            <person name="Saif S."/>
            <person name="Shea T."/>
            <person name="Sisk P."/>
            <person name="Sykes S."/>
            <person name="Wortman J."/>
            <person name="Nusbaum C."/>
            <person name="Birren B."/>
        </authorList>
    </citation>
    <scope>NUCLEOTIDE SEQUENCE [LARGE SCALE GENOMIC DNA]</scope>
    <source>
        <strain evidence="14 15">ATCC 51263</strain>
    </source>
</reference>
<comment type="similarity">
    <text evidence="1 12">Belongs to the FliP/MopC/SpaP family.</text>
</comment>
<keyword evidence="14" id="KW-0282">Flagellum</keyword>
<protein>
    <recommendedName>
        <fullName evidence="2 12">Flagellar biosynthetic protein FliP</fullName>
    </recommendedName>
</protein>
<evidence type="ECO:0000256" key="10">
    <source>
        <dbReference type="ARBA" id="ARBA00023143"/>
    </source>
</evidence>
<dbReference type="RefSeq" id="WP_016183896.1">
    <property type="nucleotide sequence ID" value="NZ_JXKI01000003.1"/>
</dbReference>
<dbReference type="GO" id="GO:0044781">
    <property type="term" value="P:bacterial-type flagellum organization"/>
    <property type="evidence" value="ECO:0007669"/>
    <property type="project" value="UniProtKB-UniRule"/>
</dbReference>
<evidence type="ECO:0000256" key="4">
    <source>
        <dbReference type="ARBA" id="ARBA00022475"/>
    </source>
</evidence>
<feature type="transmembrane region" description="Helical" evidence="12">
    <location>
        <begin position="53"/>
        <end position="78"/>
    </location>
</feature>
<evidence type="ECO:0000256" key="5">
    <source>
        <dbReference type="ARBA" id="ARBA00022692"/>
    </source>
</evidence>
<dbReference type="STRING" id="1121865.OMW_01787"/>
<evidence type="ECO:0000256" key="12">
    <source>
        <dbReference type="RuleBase" id="RU362069"/>
    </source>
</evidence>
<feature type="transmembrane region" description="Helical" evidence="12">
    <location>
        <begin position="227"/>
        <end position="246"/>
    </location>
</feature>
<keyword evidence="8 12" id="KW-1133">Transmembrane helix</keyword>
<evidence type="ECO:0000256" key="11">
    <source>
        <dbReference type="ARBA" id="ARBA00023225"/>
    </source>
</evidence>
<accession>S0KIP5</accession>
<dbReference type="PATRIC" id="fig|1121865.3.peg.1730"/>
<keyword evidence="7 12" id="KW-0653">Protein transport</keyword>
<evidence type="ECO:0000256" key="6">
    <source>
        <dbReference type="ARBA" id="ARBA00022795"/>
    </source>
</evidence>
<dbReference type="Pfam" id="PF00813">
    <property type="entry name" value="FliP"/>
    <property type="match status" value="1"/>
</dbReference>
<sequence>MTSKRNLKRFLFIAFSVILFFGFTNQVFAVDTQEIQSTVNGLLNTGNDNQTVNTFVLLTLLSVVPILMIMTTSFTRIVMVLSFTRNALGTQQVPPNQVIIGLALFLTFFVMKPVYTDIYDQAIKPYQENQITQAQAFERSEDRMKEFMFKQTKEKDLQLFVDLSKEENNYKSYKDIPMTIMTPAFIISELRTAFSMGFLIFIPFLIIDMVVASILMSMGMMMISPMMIALPFKLLLFVLVDGWYLVVESLVRSFQ</sequence>
<dbReference type="PROSITE" id="PS01061">
    <property type="entry name" value="FLIP_2"/>
    <property type="match status" value="1"/>
</dbReference>
<evidence type="ECO:0000256" key="9">
    <source>
        <dbReference type="ARBA" id="ARBA00023136"/>
    </source>
</evidence>
<keyword evidence="15" id="KW-1185">Reference proteome</keyword>
<dbReference type="EMBL" id="ASWJ01000006">
    <property type="protein sequence ID" value="EOW83983.1"/>
    <property type="molecule type" value="Genomic_DNA"/>
</dbReference>